<proteinExistence type="predicted"/>
<feature type="compositionally biased region" description="Polar residues" evidence="3">
    <location>
        <begin position="12"/>
        <end position="30"/>
    </location>
</feature>
<evidence type="ECO:0000256" key="3">
    <source>
        <dbReference type="SAM" id="MobiDB-lite"/>
    </source>
</evidence>
<dbReference type="InterPro" id="IPR021858">
    <property type="entry name" value="Fun_TF"/>
</dbReference>
<dbReference type="PANTHER" id="PTHR37534:SF46">
    <property type="entry name" value="ZN(II)2CYS6 TRANSCRIPTION FACTOR (EUROFUNG)"/>
    <property type="match status" value="1"/>
</dbReference>
<dbReference type="Proteomes" id="UP000050424">
    <property type="component" value="Unassembled WGS sequence"/>
</dbReference>
<keyword evidence="6" id="KW-1185">Reference proteome</keyword>
<dbReference type="STRING" id="78410.A0A0N8H723"/>
<evidence type="ECO:0000256" key="1">
    <source>
        <dbReference type="ARBA" id="ARBA00004123"/>
    </source>
</evidence>
<dbReference type="GO" id="GO:0008270">
    <property type="term" value="F:zinc ion binding"/>
    <property type="evidence" value="ECO:0007669"/>
    <property type="project" value="InterPro"/>
</dbReference>
<organism evidence="5 6">
    <name type="scientific">Neonectria ditissima</name>
    <dbReference type="NCBI Taxonomy" id="78410"/>
    <lineage>
        <taxon>Eukaryota</taxon>
        <taxon>Fungi</taxon>
        <taxon>Dikarya</taxon>
        <taxon>Ascomycota</taxon>
        <taxon>Pezizomycotina</taxon>
        <taxon>Sordariomycetes</taxon>
        <taxon>Hypocreomycetidae</taxon>
        <taxon>Hypocreales</taxon>
        <taxon>Nectriaceae</taxon>
        <taxon>Neonectria</taxon>
    </lineage>
</organism>
<name>A0A0N8H723_9HYPO</name>
<dbReference type="GO" id="GO:0000981">
    <property type="term" value="F:DNA-binding transcription factor activity, RNA polymerase II-specific"/>
    <property type="evidence" value="ECO:0007669"/>
    <property type="project" value="InterPro"/>
</dbReference>
<dbReference type="AlphaFoldDB" id="A0A0N8H723"/>
<evidence type="ECO:0000313" key="6">
    <source>
        <dbReference type="Proteomes" id="UP000050424"/>
    </source>
</evidence>
<dbReference type="Pfam" id="PF00172">
    <property type="entry name" value="Zn_clus"/>
    <property type="match status" value="1"/>
</dbReference>
<reference evidence="5 6" key="1">
    <citation type="submission" date="2015-09" db="EMBL/GenBank/DDBJ databases">
        <title>Draft genome of a European isolate of the apple canker pathogen Neonectria ditissima.</title>
        <authorList>
            <person name="Gomez-Cortecero A."/>
            <person name="Harrison R.J."/>
            <person name="Armitage A.D."/>
        </authorList>
    </citation>
    <scope>NUCLEOTIDE SEQUENCE [LARGE SCALE GENOMIC DNA]</scope>
    <source>
        <strain evidence="5 6">R09/05</strain>
    </source>
</reference>
<comment type="caution">
    <text evidence="5">The sequence shown here is derived from an EMBL/GenBank/DDBJ whole genome shotgun (WGS) entry which is preliminary data.</text>
</comment>
<evidence type="ECO:0000313" key="5">
    <source>
        <dbReference type="EMBL" id="KPM40572.1"/>
    </source>
</evidence>
<dbReference type="GO" id="GO:0005634">
    <property type="term" value="C:nucleus"/>
    <property type="evidence" value="ECO:0007669"/>
    <property type="project" value="UniProtKB-SubCell"/>
</dbReference>
<dbReference type="OrthoDB" id="3251668at2759"/>
<comment type="subcellular location">
    <subcellularLocation>
        <location evidence="1">Nucleus</location>
    </subcellularLocation>
</comment>
<evidence type="ECO:0000256" key="2">
    <source>
        <dbReference type="ARBA" id="ARBA00023242"/>
    </source>
</evidence>
<dbReference type="SUPFAM" id="SSF57701">
    <property type="entry name" value="Zn2/Cys6 DNA-binding domain"/>
    <property type="match status" value="1"/>
</dbReference>
<dbReference type="InterPro" id="IPR001138">
    <property type="entry name" value="Zn2Cys6_DnaBD"/>
</dbReference>
<dbReference type="EMBL" id="LKCW01000081">
    <property type="protein sequence ID" value="KPM40572.1"/>
    <property type="molecule type" value="Genomic_DNA"/>
</dbReference>
<feature type="domain" description="Zn(2)-C6 fungal-type" evidence="4">
    <location>
        <begin position="38"/>
        <end position="66"/>
    </location>
</feature>
<sequence>MVEQGRLPIQNEPPSTLIRNPTPADMTTPQNQTVTAKGCRVCDRRRIRCDLQRPFCQKCLKKGLTCPGYGPRLRWVNGIAARGRLKGHKTPNYDGQTSPASHVVSDSNAVSSTVGLGVDAHGPAASSASCDFYSFTSGLLEYYSKSIAGFMVWLDTDQNDYRRRVLPLANSEPGLRLAVSAISAYHGSACFPHSPLDFPEMARDACLGFIQRSAEKMTQRLTSGVVLDSGADVESAEWMLASILTLICFEMVQSRLEAAECHRRAARTIVNLFSPAHIDTTGLFSFLQNQLSIHDVLASTTSFNLQDLKKTITPPQHTDTILFSKYLSLLHQVTLQSRQASCRPSGSSSSALPGNFDVSSVRSQFEQARGATLMAIGRLRLQDDSARADLIRLVEAYHNAALLYSYRCAGLESLDATTKLERHILCSRLPDQLQQFDDQKLCIQNLPWVALIAGTECHGNTDQQAKVVKVFLDIYETTKFKHYLDVLEFLSAFWADTETDWRILAQSWESAGRRILAV</sequence>
<keyword evidence="2" id="KW-0539">Nucleus</keyword>
<dbReference type="Pfam" id="PF11951">
    <property type="entry name" value="Fungal_trans_2"/>
    <property type="match status" value="1"/>
</dbReference>
<protein>
    <recommendedName>
        <fullName evidence="4">Zn(2)-C6 fungal-type domain-containing protein</fullName>
    </recommendedName>
</protein>
<dbReference type="CDD" id="cd00067">
    <property type="entry name" value="GAL4"/>
    <property type="match status" value="1"/>
</dbReference>
<feature type="region of interest" description="Disordered" evidence="3">
    <location>
        <begin position="1"/>
        <end position="30"/>
    </location>
</feature>
<dbReference type="PANTHER" id="PTHR37534">
    <property type="entry name" value="TRANSCRIPTIONAL ACTIVATOR PROTEIN UGA3"/>
    <property type="match status" value="1"/>
</dbReference>
<accession>A0A0N8H723</accession>
<dbReference type="SMART" id="SM00066">
    <property type="entry name" value="GAL4"/>
    <property type="match status" value="1"/>
</dbReference>
<evidence type="ECO:0000259" key="4">
    <source>
        <dbReference type="PROSITE" id="PS50048"/>
    </source>
</evidence>
<dbReference type="PROSITE" id="PS50048">
    <property type="entry name" value="ZN2_CY6_FUNGAL_2"/>
    <property type="match status" value="1"/>
</dbReference>
<gene>
    <name evidence="5" type="ORF">AK830_g6019</name>
</gene>
<dbReference type="InterPro" id="IPR036864">
    <property type="entry name" value="Zn2-C6_fun-type_DNA-bd_sf"/>
</dbReference>
<dbReference type="Gene3D" id="4.10.240.10">
    <property type="entry name" value="Zn(2)-C6 fungal-type DNA-binding domain"/>
    <property type="match status" value="1"/>
</dbReference>